<dbReference type="Proteomes" id="UP001165587">
    <property type="component" value="Unassembled WGS sequence"/>
</dbReference>
<evidence type="ECO:0000313" key="1">
    <source>
        <dbReference type="EMBL" id="MCS5727298.1"/>
    </source>
</evidence>
<evidence type="ECO:0000313" key="2">
    <source>
        <dbReference type="Proteomes" id="UP001165587"/>
    </source>
</evidence>
<dbReference type="InterPro" id="IPR012545">
    <property type="entry name" value="DUF1697"/>
</dbReference>
<organism evidence="1 2">
    <name type="scientific">Herbiconiux oxytropis</name>
    <dbReference type="NCBI Taxonomy" id="2970915"/>
    <lineage>
        <taxon>Bacteria</taxon>
        <taxon>Bacillati</taxon>
        <taxon>Actinomycetota</taxon>
        <taxon>Actinomycetes</taxon>
        <taxon>Micrococcales</taxon>
        <taxon>Microbacteriaceae</taxon>
        <taxon>Herbiconiux</taxon>
    </lineage>
</organism>
<dbReference type="RefSeq" id="WP_259530278.1">
    <property type="nucleotide sequence ID" value="NZ_JANLCK010000009.1"/>
</dbReference>
<proteinExistence type="predicted"/>
<gene>
    <name evidence="1" type="ORF">N1028_15490</name>
</gene>
<dbReference type="Gene3D" id="3.30.70.1280">
    <property type="entry name" value="SP0830-like domains"/>
    <property type="match status" value="1"/>
</dbReference>
<name>A0AA42BWV7_9MICO</name>
<dbReference type="PANTHER" id="PTHR36439">
    <property type="entry name" value="BLL4334 PROTEIN"/>
    <property type="match status" value="1"/>
</dbReference>
<dbReference type="EMBL" id="JANLCK010000009">
    <property type="protein sequence ID" value="MCS5727298.1"/>
    <property type="molecule type" value="Genomic_DNA"/>
</dbReference>
<protein>
    <submittedName>
        <fullName evidence="1">DUF1697 domain-containing protein</fullName>
    </submittedName>
</protein>
<sequence>MAKYAALLRGVNVGGITVTSADLAELFRSLGFSEVKTVLASGNVLFSTSEAASSTAHARLKATIEKGLGERFGYDAWIVLVDHGELAGIVDAYPFEETDGTQPYVLFASTQDALDEIAAFVAASAGERGVPGHGVFYWETPKGSSTETALAKFLAKPRFKASTTTRNLRTLRKLL</sequence>
<dbReference type="PIRSF" id="PIRSF008502">
    <property type="entry name" value="UCP008502"/>
    <property type="match status" value="1"/>
</dbReference>
<keyword evidence="2" id="KW-1185">Reference proteome</keyword>
<accession>A0AA42BWV7</accession>
<reference evidence="1" key="1">
    <citation type="submission" date="2022-08" db="EMBL/GenBank/DDBJ databases">
        <authorList>
            <person name="Deng Y."/>
            <person name="Han X.-F."/>
            <person name="Zhang Y.-Q."/>
        </authorList>
    </citation>
    <scope>NUCLEOTIDE SEQUENCE</scope>
    <source>
        <strain evidence="1">CPCC 203407</strain>
    </source>
</reference>
<comment type="caution">
    <text evidence="1">The sequence shown here is derived from an EMBL/GenBank/DDBJ whole genome shotgun (WGS) entry which is preliminary data.</text>
</comment>
<dbReference type="AlphaFoldDB" id="A0AA42BWV7"/>
<dbReference type="PANTHER" id="PTHR36439:SF1">
    <property type="entry name" value="DUF1697 DOMAIN-CONTAINING PROTEIN"/>
    <property type="match status" value="1"/>
</dbReference>
<dbReference type="SUPFAM" id="SSF160379">
    <property type="entry name" value="SP0830-like"/>
    <property type="match status" value="1"/>
</dbReference>
<dbReference type="Pfam" id="PF08002">
    <property type="entry name" value="DUF1697"/>
    <property type="match status" value="1"/>
</dbReference>